<comment type="caution">
    <text evidence="9">The sequence shown here is derived from an EMBL/GenBank/DDBJ whole genome shotgun (WGS) entry which is preliminary data.</text>
</comment>
<proteinExistence type="predicted"/>
<keyword evidence="3" id="KW-1003">Cell membrane</keyword>
<accession>A0A8H4EUL9</accession>
<reference evidence="9 10" key="1">
    <citation type="journal article" date="2019" name="Environ. Microbiol.">
        <title>At the nexus of three kingdoms: the genome of the mycorrhizal fungus Gigaspora margarita provides insights into plant, endobacterial and fungal interactions.</title>
        <authorList>
            <person name="Venice F."/>
            <person name="Ghignone S."/>
            <person name="Salvioli di Fossalunga A."/>
            <person name="Amselem J."/>
            <person name="Novero M."/>
            <person name="Xianan X."/>
            <person name="Sedzielewska Toro K."/>
            <person name="Morin E."/>
            <person name="Lipzen A."/>
            <person name="Grigoriev I.V."/>
            <person name="Henrissat B."/>
            <person name="Martin F.M."/>
            <person name="Bonfante P."/>
        </authorList>
    </citation>
    <scope>NUCLEOTIDE SEQUENCE [LARGE SCALE GENOMIC DNA]</scope>
    <source>
        <strain evidence="9 10">BEG34</strain>
    </source>
</reference>
<feature type="transmembrane region" description="Helical" evidence="8">
    <location>
        <begin position="58"/>
        <end position="77"/>
    </location>
</feature>
<name>A0A8H4EUL9_GIGMA</name>
<comment type="subcellular location">
    <subcellularLocation>
        <location evidence="1">Cell membrane</location>
        <topology evidence="1">Multi-pass membrane protein</topology>
    </subcellularLocation>
</comment>
<organism evidence="9 10">
    <name type="scientific">Gigaspora margarita</name>
    <dbReference type="NCBI Taxonomy" id="4874"/>
    <lineage>
        <taxon>Eukaryota</taxon>
        <taxon>Fungi</taxon>
        <taxon>Fungi incertae sedis</taxon>
        <taxon>Mucoromycota</taxon>
        <taxon>Glomeromycotina</taxon>
        <taxon>Glomeromycetes</taxon>
        <taxon>Diversisporales</taxon>
        <taxon>Gigasporaceae</taxon>
        <taxon>Gigaspora</taxon>
    </lineage>
</organism>
<keyword evidence="10" id="KW-1185">Reference proteome</keyword>
<dbReference type="PANTHER" id="PTHR33281:SF19">
    <property type="entry name" value="VOLTAGE-DEPENDENT ANION CHANNEL-FORMING PROTEIN YNEE"/>
    <property type="match status" value="1"/>
</dbReference>
<keyword evidence="6" id="KW-0406">Ion transport</keyword>
<dbReference type="GO" id="GO:0005886">
    <property type="term" value="C:plasma membrane"/>
    <property type="evidence" value="ECO:0007669"/>
    <property type="project" value="UniProtKB-SubCell"/>
</dbReference>
<evidence type="ECO:0000256" key="5">
    <source>
        <dbReference type="ARBA" id="ARBA00022989"/>
    </source>
</evidence>
<dbReference type="Proteomes" id="UP000439903">
    <property type="component" value="Unassembled WGS sequence"/>
</dbReference>
<evidence type="ECO:0000313" key="9">
    <source>
        <dbReference type="EMBL" id="KAF0555153.1"/>
    </source>
</evidence>
<dbReference type="InterPro" id="IPR044669">
    <property type="entry name" value="YneE/VCCN1/2-like"/>
</dbReference>
<evidence type="ECO:0000256" key="4">
    <source>
        <dbReference type="ARBA" id="ARBA00022692"/>
    </source>
</evidence>
<evidence type="ECO:0000256" key="6">
    <source>
        <dbReference type="ARBA" id="ARBA00023065"/>
    </source>
</evidence>
<keyword evidence="5 8" id="KW-1133">Transmembrane helix</keyword>
<evidence type="ECO:0000256" key="1">
    <source>
        <dbReference type="ARBA" id="ARBA00004651"/>
    </source>
</evidence>
<dbReference type="AlphaFoldDB" id="A0A8H4EUL9"/>
<feature type="transmembrane region" description="Helical" evidence="8">
    <location>
        <begin position="33"/>
        <end position="52"/>
    </location>
</feature>
<evidence type="ECO:0000256" key="2">
    <source>
        <dbReference type="ARBA" id="ARBA00022448"/>
    </source>
</evidence>
<dbReference type="PANTHER" id="PTHR33281">
    <property type="entry name" value="UPF0187 PROTEIN YNEE"/>
    <property type="match status" value="1"/>
</dbReference>
<dbReference type="OrthoDB" id="1368at2759"/>
<sequence>MSNNAGYDKLRDGILTLSECFLGLEKVEESIPFVYSTLLSLTTWIYCLSLSFQLVSDLQWLTVPIIFVSTLFLFGIIEFARQIENPFGIDIIDLDLYKFCKEIWKDTKHIITYKKANIRNENIERIINEFKNSIYGSYDPYKVV</sequence>
<keyword evidence="7 8" id="KW-0472">Membrane</keyword>
<protein>
    <submittedName>
        <fullName evidence="9">UPF0187-domain-containing protein</fullName>
    </submittedName>
</protein>
<dbReference type="GO" id="GO:0005254">
    <property type="term" value="F:chloride channel activity"/>
    <property type="evidence" value="ECO:0007669"/>
    <property type="project" value="InterPro"/>
</dbReference>
<evidence type="ECO:0000256" key="8">
    <source>
        <dbReference type="SAM" id="Phobius"/>
    </source>
</evidence>
<keyword evidence="4 8" id="KW-0812">Transmembrane</keyword>
<dbReference type="Pfam" id="PF25539">
    <property type="entry name" value="Bestrophin_2"/>
    <property type="match status" value="1"/>
</dbReference>
<dbReference type="EMBL" id="WTPW01000043">
    <property type="protein sequence ID" value="KAF0555153.1"/>
    <property type="molecule type" value="Genomic_DNA"/>
</dbReference>
<evidence type="ECO:0000256" key="7">
    <source>
        <dbReference type="ARBA" id="ARBA00023136"/>
    </source>
</evidence>
<gene>
    <name evidence="9" type="ORF">F8M41_017919</name>
</gene>
<evidence type="ECO:0000313" key="10">
    <source>
        <dbReference type="Proteomes" id="UP000439903"/>
    </source>
</evidence>
<evidence type="ECO:0000256" key="3">
    <source>
        <dbReference type="ARBA" id="ARBA00022475"/>
    </source>
</evidence>
<keyword evidence="2" id="KW-0813">Transport</keyword>